<evidence type="ECO:0000256" key="1">
    <source>
        <dbReference type="ARBA" id="ARBA00007118"/>
    </source>
</evidence>
<dbReference type="InterPro" id="IPR029479">
    <property type="entry name" value="Nitroreductase"/>
</dbReference>
<evidence type="ECO:0000313" key="4">
    <source>
        <dbReference type="EMBL" id="OIQ52230.1"/>
    </source>
</evidence>
<accession>A0A1J5N0Q6</accession>
<dbReference type="PANTHER" id="PTHR43673">
    <property type="entry name" value="NAD(P)H NITROREDUCTASE YDGI-RELATED"/>
    <property type="match status" value="1"/>
</dbReference>
<dbReference type="GO" id="GO:0016491">
    <property type="term" value="F:oxidoreductase activity"/>
    <property type="evidence" value="ECO:0007669"/>
    <property type="project" value="UniProtKB-KW"/>
</dbReference>
<organism evidence="4 5">
    <name type="scientific">Pseudodesulfovibrio hydrargyri</name>
    <dbReference type="NCBI Taxonomy" id="2125990"/>
    <lineage>
        <taxon>Bacteria</taxon>
        <taxon>Pseudomonadati</taxon>
        <taxon>Thermodesulfobacteriota</taxon>
        <taxon>Desulfovibrionia</taxon>
        <taxon>Desulfovibrionales</taxon>
        <taxon>Desulfovibrionaceae</taxon>
    </lineage>
</organism>
<dbReference type="InterPro" id="IPR000415">
    <property type="entry name" value="Nitroreductase-like"/>
</dbReference>
<dbReference type="EC" id="1.-.-.-" evidence="4"/>
<dbReference type="SUPFAM" id="SSF55469">
    <property type="entry name" value="FMN-dependent nitroreductase-like"/>
    <property type="match status" value="1"/>
</dbReference>
<dbReference type="Proteomes" id="UP000181901">
    <property type="component" value="Unassembled WGS sequence"/>
</dbReference>
<evidence type="ECO:0000256" key="2">
    <source>
        <dbReference type="ARBA" id="ARBA00023002"/>
    </source>
</evidence>
<dbReference type="Pfam" id="PF00881">
    <property type="entry name" value="Nitroreductase"/>
    <property type="match status" value="1"/>
</dbReference>
<dbReference type="EMBL" id="LKAQ01000001">
    <property type="protein sequence ID" value="OIQ52230.1"/>
    <property type="molecule type" value="Genomic_DNA"/>
</dbReference>
<evidence type="ECO:0000313" key="5">
    <source>
        <dbReference type="Proteomes" id="UP000181901"/>
    </source>
</evidence>
<reference evidence="4 5" key="1">
    <citation type="submission" date="2015-09" db="EMBL/GenBank/DDBJ databases">
        <title>Genome of Desulfovibrio dechloracetivorans BerOc1, a mercury methylating strain isolated from highly hydrocarbons and metals contaminated coastal sediments.</title>
        <authorList>
            <person name="Goni Urriza M."/>
            <person name="Gassie C."/>
            <person name="Bouchez O."/>
            <person name="Klopp C."/>
            <person name="Ranchou-Peyruse A."/>
            <person name="Remy G."/>
        </authorList>
    </citation>
    <scope>NUCLEOTIDE SEQUENCE [LARGE SCALE GENOMIC DNA]</scope>
    <source>
        <strain evidence="4 5">BerOc1</strain>
    </source>
</reference>
<name>A0A1J5N0Q6_9BACT</name>
<keyword evidence="5" id="KW-1185">Reference proteome</keyword>
<dbReference type="Gene3D" id="3.40.109.10">
    <property type="entry name" value="NADH Oxidase"/>
    <property type="match status" value="1"/>
</dbReference>
<gene>
    <name evidence="4" type="primary">mhqN</name>
    <name evidence="4" type="ORF">BerOc1_00704</name>
</gene>
<comment type="caution">
    <text evidence="4">The sequence shown here is derived from an EMBL/GenBank/DDBJ whole genome shotgun (WGS) entry which is preliminary data.</text>
</comment>
<feature type="domain" description="Nitroreductase" evidence="3">
    <location>
        <begin position="27"/>
        <end position="200"/>
    </location>
</feature>
<dbReference type="AlphaFoldDB" id="A0A1J5N0Q6"/>
<protein>
    <submittedName>
        <fullName evidence="4">Putative NAD(P)H nitroreductase MhqN</fullName>
        <ecNumber evidence="4">1.-.-.-</ecNumber>
    </submittedName>
</protein>
<evidence type="ECO:0000259" key="3">
    <source>
        <dbReference type="Pfam" id="PF00881"/>
    </source>
</evidence>
<keyword evidence="2 4" id="KW-0560">Oxidoreductase</keyword>
<comment type="similarity">
    <text evidence="1">Belongs to the nitroreductase family.</text>
</comment>
<proteinExistence type="inferred from homology"/>
<dbReference type="CDD" id="cd02137">
    <property type="entry name" value="MhqN-like"/>
    <property type="match status" value="1"/>
</dbReference>
<sequence>MYILVEDNLNPIPNMEDIYMDFSEILERRRAINFFDPSQDVPDDLLRTVLAEAAMAPSSFNLQPWKVKILRDPTRKAALRAVAFDQPKITEAPVVLILLGDRDGWKEGTPNFEGHFQHSMKPEQRDYLVNSTKFLYGDTPDASLAFAAKNAGLFAMSFMFAACSHGLDTHPMDGFDREAVRKEFNIPDQYWIPMLIAVGHRIPDLQVHPKAWRQPLDDMILE</sequence>